<dbReference type="Pfam" id="PF00293">
    <property type="entry name" value="NUDIX"/>
    <property type="match status" value="1"/>
</dbReference>
<dbReference type="SUPFAM" id="SSF55811">
    <property type="entry name" value="Nudix"/>
    <property type="match status" value="1"/>
</dbReference>
<dbReference type="Proteomes" id="UP000231322">
    <property type="component" value="Unassembled WGS sequence"/>
</dbReference>
<proteinExistence type="predicted"/>
<evidence type="ECO:0000313" key="3">
    <source>
        <dbReference type="Proteomes" id="UP000231322"/>
    </source>
</evidence>
<sequence>MIYMDKTIMLRQLKSYKPDTIQQQEFQKQTITFVENNKNFYSSHNNKGHLTGSACILDYTKSYILINKHKIFSLWMYLGGHCEQNDKTILSTALREATEESGLTTLTLLTNSIIDIDIHKIMRYKNQEEHLHYDIRFLFETDRKEFLKISKESYDLQWVKTDEIENYTTCQSVIRVLKKIKIDTNL</sequence>
<dbReference type="CDD" id="cd03674">
    <property type="entry name" value="NUDIX_Hydrolase"/>
    <property type="match status" value="1"/>
</dbReference>
<keyword evidence="3" id="KW-1185">Reference proteome</keyword>
<dbReference type="EMBL" id="PEIK01000007">
    <property type="protein sequence ID" value="PIH04168.1"/>
    <property type="molecule type" value="Genomic_DNA"/>
</dbReference>
<accession>A0A2G7HGC8</accession>
<reference evidence="2 3" key="1">
    <citation type="submission" date="2017-10" db="EMBL/GenBank/DDBJ databases">
        <title>Reclassification of Eubacterium combesii and discrepancies in the nomenclature of botulinum neurotoxin producing clostridia. Request for an Opinion.</title>
        <authorList>
            <person name="Dobritsa A.P."/>
            <person name="Kutumbaka K.K."/>
            <person name="Samadpour M."/>
        </authorList>
    </citation>
    <scope>NUCLEOTIDE SEQUENCE [LARGE SCALE GENOMIC DNA]</scope>
    <source>
        <strain evidence="2 3">DSM 20696</strain>
    </source>
</reference>
<gene>
    <name evidence="2" type="ORF">CS538_10620</name>
</gene>
<evidence type="ECO:0000259" key="1">
    <source>
        <dbReference type="PROSITE" id="PS51462"/>
    </source>
</evidence>
<feature type="domain" description="Nudix hydrolase" evidence="1">
    <location>
        <begin position="47"/>
        <end position="183"/>
    </location>
</feature>
<dbReference type="AlphaFoldDB" id="A0A2G7HGC8"/>
<dbReference type="PROSITE" id="PS51462">
    <property type="entry name" value="NUDIX"/>
    <property type="match status" value="1"/>
</dbReference>
<organism evidence="2 3">
    <name type="scientific">Clostridium combesii</name>
    <dbReference type="NCBI Taxonomy" id="39481"/>
    <lineage>
        <taxon>Bacteria</taxon>
        <taxon>Bacillati</taxon>
        <taxon>Bacillota</taxon>
        <taxon>Clostridia</taxon>
        <taxon>Eubacteriales</taxon>
        <taxon>Clostridiaceae</taxon>
        <taxon>Clostridium</taxon>
    </lineage>
</organism>
<comment type="caution">
    <text evidence="2">The sequence shown here is derived from an EMBL/GenBank/DDBJ whole genome shotgun (WGS) entry which is preliminary data.</text>
</comment>
<dbReference type="InterPro" id="IPR000086">
    <property type="entry name" value="NUDIX_hydrolase_dom"/>
</dbReference>
<evidence type="ECO:0000313" key="2">
    <source>
        <dbReference type="EMBL" id="PIH04168.1"/>
    </source>
</evidence>
<name>A0A2G7HGC8_9CLOT</name>
<dbReference type="Gene3D" id="3.90.79.10">
    <property type="entry name" value="Nucleoside Triphosphate Pyrophosphohydrolase"/>
    <property type="match status" value="1"/>
</dbReference>
<protein>
    <recommendedName>
        <fullName evidence="1">Nudix hydrolase domain-containing protein</fullName>
    </recommendedName>
</protein>
<dbReference type="InterPro" id="IPR015797">
    <property type="entry name" value="NUDIX_hydrolase-like_dom_sf"/>
</dbReference>